<name>A0A2P4ZUF2_9HYPO</name>
<evidence type="ECO:0000259" key="2">
    <source>
        <dbReference type="Pfam" id="PF12417"/>
    </source>
</evidence>
<dbReference type="Pfam" id="PF12417">
    <property type="entry name" value="DUF3669"/>
    <property type="match status" value="1"/>
</dbReference>
<dbReference type="GeneID" id="29982494"/>
<comment type="caution">
    <text evidence="3">The sequence shown here is derived from an EMBL/GenBank/DDBJ whole genome shotgun (WGS) entry which is preliminary data.</text>
</comment>
<reference evidence="3 4" key="1">
    <citation type="journal article" date="2016" name="Genome Announc.">
        <title>Draft Whole-Genome Sequence of Trichoderma gamsii T6085, a Promising Biocontrol Agent of Fusarium Head Blight on Wheat.</title>
        <authorList>
            <person name="Baroncelli R."/>
            <person name="Zapparata A."/>
            <person name="Piaggeschi G."/>
            <person name="Sarrocco S."/>
            <person name="Vannacci G."/>
        </authorList>
    </citation>
    <scope>NUCLEOTIDE SEQUENCE [LARGE SCALE GENOMIC DNA]</scope>
    <source>
        <strain evidence="3 4">T6085</strain>
    </source>
</reference>
<evidence type="ECO:0000256" key="1">
    <source>
        <dbReference type="SAM" id="MobiDB-lite"/>
    </source>
</evidence>
<dbReference type="InterPro" id="IPR022137">
    <property type="entry name" value="Znf_prot_DUF3669"/>
</dbReference>
<proteinExistence type="predicted"/>
<gene>
    <name evidence="3" type="ORF">TGAM01_v203055</name>
</gene>
<evidence type="ECO:0000313" key="4">
    <source>
        <dbReference type="Proteomes" id="UP000054821"/>
    </source>
</evidence>
<dbReference type="PANTHER" id="PTHR40780">
    <property type="entry name" value="DUF3669 DOMAIN-CONTAINING PROTEIN"/>
    <property type="match status" value="1"/>
</dbReference>
<feature type="domain" description="DUF3669" evidence="2">
    <location>
        <begin position="260"/>
        <end position="324"/>
    </location>
</feature>
<dbReference type="EMBL" id="JPDN02000008">
    <property type="protein sequence ID" value="PON27918.1"/>
    <property type="molecule type" value="Genomic_DNA"/>
</dbReference>
<accession>A0A2P4ZUF2</accession>
<dbReference type="RefSeq" id="XP_018664329.1">
    <property type="nucleotide sequence ID" value="XM_018802411.1"/>
</dbReference>
<dbReference type="PANTHER" id="PTHR40780:SF3">
    <property type="entry name" value="DUF3669 DOMAIN-CONTAINING PROTEIN"/>
    <property type="match status" value="1"/>
</dbReference>
<keyword evidence="4" id="KW-1185">Reference proteome</keyword>
<dbReference type="AlphaFoldDB" id="A0A2P4ZUF2"/>
<sequence length="349" mass="39576">MLEGTICQLTVHNGASQLERIGQGFCGSVWGELGDGQSSSGRQLAMKREDGGPGRSITNEYHIHVRLLECLKSLDTSQISAIFGASGIPFNIPEPEAFISEDAPEWAYILPRLPPGYAPCKAIISEKIMPVDQQCRRMIIENFIPGVDTDKILETQTNKHCLIRPYLGRRRFQAESERPRRLRAYSLRNFPLHIDQMENIGLTIHDYAMSMADALAFLHWIAKVDANDVEFVLAQPRSNDPSIMNSSNLNHSDVLGIHAIWILDFDCCNDITLDESGIDKACRCFWRNDPFYPRPGSSNASDQKLWESFQDRFLTTSERILKDETLAIKQLPRRLIERIIQTRGVFLRG</sequence>
<evidence type="ECO:0000313" key="3">
    <source>
        <dbReference type="EMBL" id="PON27918.1"/>
    </source>
</evidence>
<dbReference type="Proteomes" id="UP000054821">
    <property type="component" value="Unassembled WGS sequence"/>
</dbReference>
<organism evidence="3 4">
    <name type="scientific">Trichoderma gamsii</name>
    <dbReference type="NCBI Taxonomy" id="398673"/>
    <lineage>
        <taxon>Eukaryota</taxon>
        <taxon>Fungi</taxon>
        <taxon>Dikarya</taxon>
        <taxon>Ascomycota</taxon>
        <taxon>Pezizomycotina</taxon>
        <taxon>Sordariomycetes</taxon>
        <taxon>Hypocreomycetidae</taxon>
        <taxon>Hypocreales</taxon>
        <taxon>Hypocreaceae</taxon>
        <taxon>Trichoderma</taxon>
    </lineage>
</organism>
<feature type="region of interest" description="Disordered" evidence="1">
    <location>
        <begin position="35"/>
        <end position="55"/>
    </location>
</feature>
<protein>
    <recommendedName>
        <fullName evidence="2">DUF3669 domain-containing protein</fullName>
    </recommendedName>
</protein>